<evidence type="ECO:0000313" key="1">
    <source>
        <dbReference type="EMBL" id="OAT14616.1"/>
    </source>
</evidence>
<accession>A0A1B7HG58</accession>
<sequence>MYEQLTTLKNNFQQAKAAEQSFIDSKNSVISSDAENLLRTKSQRIGFQDLRLQSLTMIAETYNREAATSRYPEQIRNNGMSLSLLYAPNCSVKELAKRATATAESDYLSKLNRLHVETETARKALASALEAIELQNAERQRQLQLQADIAQMIA</sequence>
<keyword evidence="2" id="KW-1185">Reference proteome</keyword>
<proteinExistence type="predicted"/>
<dbReference type="Proteomes" id="UP000078286">
    <property type="component" value="Unassembled WGS sequence"/>
</dbReference>
<reference evidence="1 2" key="1">
    <citation type="submission" date="2016-04" db="EMBL/GenBank/DDBJ databases">
        <title>ATOL: Assembling a taxonomically balanced genome-scale reconstruction of the evolutionary history of the Enterobacteriaceae.</title>
        <authorList>
            <person name="Plunkett G.III."/>
            <person name="Neeno-Eckwall E.C."/>
            <person name="Glasner J.D."/>
            <person name="Perna N.T."/>
        </authorList>
    </citation>
    <scope>NUCLEOTIDE SEQUENCE [LARGE SCALE GENOMIC DNA]</scope>
    <source>
        <strain evidence="1 2">ATCC 51607</strain>
    </source>
</reference>
<gene>
    <name evidence="1" type="ORF">M979_4425</name>
</gene>
<protein>
    <submittedName>
        <fullName evidence="1">Uncharacterized protein</fullName>
    </submittedName>
</protein>
<dbReference type="RefSeq" id="WP_064556433.1">
    <property type="nucleotide sequence ID" value="NZ_LXEO01000076.1"/>
</dbReference>
<comment type="caution">
    <text evidence="1">The sequence shown here is derived from an EMBL/GenBank/DDBJ whole genome shotgun (WGS) entry which is preliminary data.</text>
</comment>
<name>A0A1B7HG58_9ENTR</name>
<dbReference type="EMBL" id="LXEO01000076">
    <property type="protein sequence ID" value="OAT14616.1"/>
    <property type="molecule type" value="Genomic_DNA"/>
</dbReference>
<dbReference type="AlphaFoldDB" id="A0A1B7HG58"/>
<organism evidence="1 2">
    <name type="scientific">Buttiauxella noackiae ATCC 51607</name>
    <dbReference type="NCBI Taxonomy" id="1354255"/>
    <lineage>
        <taxon>Bacteria</taxon>
        <taxon>Pseudomonadati</taxon>
        <taxon>Pseudomonadota</taxon>
        <taxon>Gammaproteobacteria</taxon>
        <taxon>Enterobacterales</taxon>
        <taxon>Enterobacteriaceae</taxon>
        <taxon>Buttiauxella</taxon>
    </lineage>
</organism>
<evidence type="ECO:0000313" key="2">
    <source>
        <dbReference type="Proteomes" id="UP000078286"/>
    </source>
</evidence>
<dbReference type="PATRIC" id="fig|1354255.3.peg.4568"/>